<dbReference type="InterPro" id="IPR011761">
    <property type="entry name" value="ATP-grasp"/>
</dbReference>
<accession>A0A1F6DHY5</accession>
<dbReference type="AlphaFoldDB" id="A0A1F6DHY5"/>
<proteinExistence type="predicted"/>
<sequence>MAKQCIHCGNNPVSHFSAWVNNSFGVPANRLYLAVCGEREQKIFGYLVKYAFQAFLASFRSLGLIKIHSDPSYAGTARGRVLWEEALRRGIEIKGIKFLGKQTDSYLANVMGHKIYFSSLPRPIYTRTGSDWWLDDKAILKEKLWGAGISVPRGGSFTIYDDCERAFQTLEKPVIVKPRLGSRGRHTTTHIYTRDQLRKAFDIAKQISYYVVMEEHIDGSVYRATMIDGKLAGVLRGDPPRVVGDGVKTISQLTEDNNRKKHNKVSEIVLDKRHKDFLSRTGGDFDTVPVSGEVVDLLASIGVGYGGHSAEVTKQTNIETKKILEAAAAVVGDPIIGFDFIIPDIEKSPIGQRWGIIECNSTPFINLHHDPIEGAPINVAKYMWDYVERNLDVY</sequence>
<evidence type="ECO:0000313" key="4">
    <source>
        <dbReference type="Proteomes" id="UP000178042"/>
    </source>
</evidence>
<dbReference type="InterPro" id="IPR013815">
    <property type="entry name" value="ATP_grasp_subdomain_1"/>
</dbReference>
<dbReference type="SUPFAM" id="SSF56059">
    <property type="entry name" value="Glutathione synthetase ATP-binding domain-like"/>
    <property type="match status" value="1"/>
</dbReference>
<organism evidence="3 4">
    <name type="scientific">Candidatus Kaiserbacteria bacterium RIFCSPHIGHO2_02_FULL_49_16</name>
    <dbReference type="NCBI Taxonomy" id="1798490"/>
    <lineage>
        <taxon>Bacteria</taxon>
        <taxon>Candidatus Kaiseribacteriota</taxon>
    </lineage>
</organism>
<protein>
    <recommendedName>
        <fullName evidence="2">ATP-grasp domain-containing protein</fullName>
    </recommendedName>
</protein>
<evidence type="ECO:0000256" key="1">
    <source>
        <dbReference type="PROSITE-ProRule" id="PRU00409"/>
    </source>
</evidence>
<dbReference type="PROSITE" id="PS50975">
    <property type="entry name" value="ATP_GRASP"/>
    <property type="match status" value="1"/>
</dbReference>
<feature type="domain" description="ATP-grasp" evidence="2">
    <location>
        <begin position="141"/>
        <end position="388"/>
    </location>
</feature>
<comment type="caution">
    <text evidence="3">The sequence shown here is derived from an EMBL/GenBank/DDBJ whole genome shotgun (WGS) entry which is preliminary data.</text>
</comment>
<evidence type="ECO:0000313" key="3">
    <source>
        <dbReference type="EMBL" id="OGG61023.1"/>
    </source>
</evidence>
<evidence type="ECO:0000259" key="2">
    <source>
        <dbReference type="PROSITE" id="PS50975"/>
    </source>
</evidence>
<dbReference type="EMBL" id="MFLD01000001">
    <property type="protein sequence ID" value="OGG61023.1"/>
    <property type="molecule type" value="Genomic_DNA"/>
</dbReference>
<keyword evidence="1" id="KW-0547">Nucleotide-binding</keyword>
<reference evidence="3 4" key="1">
    <citation type="journal article" date="2016" name="Nat. Commun.">
        <title>Thousands of microbial genomes shed light on interconnected biogeochemical processes in an aquifer system.</title>
        <authorList>
            <person name="Anantharaman K."/>
            <person name="Brown C.T."/>
            <person name="Hug L.A."/>
            <person name="Sharon I."/>
            <person name="Castelle C.J."/>
            <person name="Probst A.J."/>
            <person name="Thomas B.C."/>
            <person name="Singh A."/>
            <person name="Wilkins M.J."/>
            <person name="Karaoz U."/>
            <person name="Brodie E.L."/>
            <person name="Williams K.H."/>
            <person name="Hubbard S.S."/>
            <person name="Banfield J.F."/>
        </authorList>
    </citation>
    <scope>NUCLEOTIDE SEQUENCE [LARGE SCALE GENOMIC DNA]</scope>
</reference>
<dbReference type="Proteomes" id="UP000178042">
    <property type="component" value="Unassembled WGS sequence"/>
</dbReference>
<name>A0A1F6DHY5_9BACT</name>
<keyword evidence="1" id="KW-0067">ATP-binding</keyword>
<gene>
    <name evidence="3" type="ORF">A3C86_04165</name>
</gene>
<dbReference type="GO" id="GO:0005524">
    <property type="term" value="F:ATP binding"/>
    <property type="evidence" value="ECO:0007669"/>
    <property type="project" value="UniProtKB-UniRule"/>
</dbReference>
<dbReference type="Gene3D" id="3.30.470.20">
    <property type="entry name" value="ATP-grasp fold, B domain"/>
    <property type="match status" value="1"/>
</dbReference>
<dbReference type="GO" id="GO:0046872">
    <property type="term" value="F:metal ion binding"/>
    <property type="evidence" value="ECO:0007669"/>
    <property type="project" value="InterPro"/>
</dbReference>
<dbReference type="Gene3D" id="3.30.1490.20">
    <property type="entry name" value="ATP-grasp fold, A domain"/>
    <property type="match status" value="1"/>
</dbReference>